<dbReference type="Gene3D" id="3.40.50.10090">
    <property type="match status" value="2"/>
</dbReference>
<name>A0A370KBJ8_9GAMM</name>
<evidence type="ECO:0000313" key="2">
    <source>
        <dbReference type="EMBL" id="RDI99817.1"/>
    </source>
</evidence>
<organism evidence="2 3">
    <name type="scientific">Dyella solisilvae</name>
    <dbReference type="NCBI Taxonomy" id="1920168"/>
    <lineage>
        <taxon>Bacteria</taxon>
        <taxon>Pseudomonadati</taxon>
        <taxon>Pseudomonadota</taxon>
        <taxon>Gammaproteobacteria</taxon>
        <taxon>Lysobacterales</taxon>
        <taxon>Rhodanobacteraceae</taxon>
        <taxon>Dyella</taxon>
    </lineage>
</organism>
<dbReference type="Pfam" id="PF02602">
    <property type="entry name" value="HEM4"/>
    <property type="match status" value="1"/>
</dbReference>
<dbReference type="Proteomes" id="UP000254711">
    <property type="component" value="Unassembled WGS sequence"/>
</dbReference>
<dbReference type="CDD" id="cd06578">
    <property type="entry name" value="HemD"/>
    <property type="match status" value="1"/>
</dbReference>
<comment type="caution">
    <text evidence="2">The sequence shown here is derived from an EMBL/GenBank/DDBJ whole genome shotgun (WGS) entry which is preliminary data.</text>
</comment>
<evidence type="ECO:0000313" key="3">
    <source>
        <dbReference type="Proteomes" id="UP000254711"/>
    </source>
</evidence>
<reference evidence="2 3" key="1">
    <citation type="submission" date="2018-07" db="EMBL/GenBank/DDBJ databases">
        <title>Dyella solisilvae sp. nov., isolated from the pine and broad-leaved mixed forest soil.</title>
        <authorList>
            <person name="Gao Z."/>
            <person name="Qiu L."/>
        </authorList>
    </citation>
    <scope>NUCLEOTIDE SEQUENCE [LARGE SCALE GENOMIC DNA]</scope>
    <source>
        <strain evidence="2 3">DHG54</strain>
    </source>
</reference>
<gene>
    <name evidence="2" type="ORF">DVT68_03000</name>
</gene>
<dbReference type="OrthoDB" id="5946419at2"/>
<dbReference type="SUPFAM" id="SSF69618">
    <property type="entry name" value="HemD-like"/>
    <property type="match status" value="1"/>
</dbReference>
<dbReference type="PANTHER" id="PTHR40082:SF1">
    <property type="entry name" value="BLR5956 PROTEIN"/>
    <property type="match status" value="1"/>
</dbReference>
<dbReference type="InterPro" id="IPR003754">
    <property type="entry name" value="4pyrrol_synth_uPrphyn_synth"/>
</dbReference>
<evidence type="ECO:0000259" key="1">
    <source>
        <dbReference type="Pfam" id="PF02602"/>
    </source>
</evidence>
<dbReference type="GO" id="GO:0006780">
    <property type="term" value="P:uroporphyrinogen III biosynthetic process"/>
    <property type="evidence" value="ECO:0007669"/>
    <property type="project" value="InterPro"/>
</dbReference>
<dbReference type="AlphaFoldDB" id="A0A370KBJ8"/>
<dbReference type="GO" id="GO:0004852">
    <property type="term" value="F:uroporphyrinogen-III synthase activity"/>
    <property type="evidence" value="ECO:0007669"/>
    <property type="project" value="InterPro"/>
</dbReference>
<accession>A0A370KBJ8</accession>
<dbReference type="PANTHER" id="PTHR40082">
    <property type="entry name" value="BLR5956 PROTEIN"/>
    <property type="match status" value="1"/>
</dbReference>
<proteinExistence type="predicted"/>
<feature type="domain" description="Tetrapyrrole biosynthesis uroporphyrinogen III synthase" evidence="1">
    <location>
        <begin position="66"/>
        <end position="302"/>
    </location>
</feature>
<dbReference type="InterPro" id="IPR039793">
    <property type="entry name" value="UROS/Hem4"/>
</dbReference>
<protein>
    <submittedName>
        <fullName evidence="2">Uroporphyrinogen-III synthase</fullName>
    </submittedName>
</protein>
<sequence length="320" mass="34537">MPGLANGSPSLRPPCRWRRRRWRDGGLSVRHHGLPPHGARVVNVSAESAGPLSGRCIAVPESRELDVFAALLERRGASVLRCPLVDIRDAPDPAPLLEWLARFNDGGCDDLLLFTGEGLRRLLGVLDQHQPPWRAPFVQRLAEVRIVARGPKPGRVLRELGLRPSVVADPATTEGMIACLKQFDLRGRRIGVQLYGSEPNAPLMAFLAEAGADALPVAPYRYADAADDAEVLAMLDRMRQGAIDAIAFTSLQQVERLSKLAAANGQVGSLKDMLSRTVVAAVGPVVAEALARHGVQVQVVPAGSYYMKPLTQGLIDTLAR</sequence>
<keyword evidence="3" id="KW-1185">Reference proteome</keyword>
<dbReference type="EMBL" id="QQSY01000001">
    <property type="protein sequence ID" value="RDI99817.1"/>
    <property type="molecule type" value="Genomic_DNA"/>
</dbReference>
<dbReference type="InterPro" id="IPR036108">
    <property type="entry name" value="4pyrrol_syn_uPrphyn_synt_sf"/>
</dbReference>